<gene>
    <name evidence="2" type="ORF">PACLA_8A041176</name>
</gene>
<evidence type="ECO:0000313" key="2">
    <source>
        <dbReference type="EMBL" id="CAB4028005.1"/>
    </source>
</evidence>
<keyword evidence="3" id="KW-1185">Reference proteome</keyword>
<feature type="non-terminal residue" evidence="2">
    <location>
        <position position="1"/>
    </location>
</feature>
<evidence type="ECO:0000313" key="3">
    <source>
        <dbReference type="Proteomes" id="UP001152795"/>
    </source>
</evidence>
<dbReference type="EMBL" id="CACRXK020015181">
    <property type="protein sequence ID" value="CAB4028005.1"/>
    <property type="molecule type" value="Genomic_DNA"/>
</dbReference>
<evidence type="ECO:0000256" key="1">
    <source>
        <dbReference type="SAM" id="MobiDB-lite"/>
    </source>
</evidence>
<feature type="region of interest" description="Disordered" evidence="1">
    <location>
        <begin position="291"/>
        <end position="330"/>
    </location>
</feature>
<feature type="region of interest" description="Disordered" evidence="1">
    <location>
        <begin position="96"/>
        <end position="224"/>
    </location>
</feature>
<feature type="compositionally biased region" description="Basic and acidic residues" evidence="1">
    <location>
        <begin position="161"/>
        <end position="181"/>
    </location>
</feature>
<feature type="compositionally biased region" description="Polar residues" evidence="1">
    <location>
        <begin position="146"/>
        <end position="159"/>
    </location>
</feature>
<reference evidence="2" key="1">
    <citation type="submission" date="2020-04" db="EMBL/GenBank/DDBJ databases">
        <authorList>
            <person name="Alioto T."/>
            <person name="Alioto T."/>
            <person name="Gomez Garrido J."/>
        </authorList>
    </citation>
    <scope>NUCLEOTIDE SEQUENCE</scope>
    <source>
        <strain evidence="2">A484AB</strain>
    </source>
</reference>
<protein>
    <submittedName>
        <fullName evidence="2">Uncharacterized protein</fullName>
    </submittedName>
</protein>
<organism evidence="2 3">
    <name type="scientific">Paramuricea clavata</name>
    <name type="common">Red gorgonian</name>
    <name type="synonym">Violescent sea-whip</name>
    <dbReference type="NCBI Taxonomy" id="317549"/>
    <lineage>
        <taxon>Eukaryota</taxon>
        <taxon>Metazoa</taxon>
        <taxon>Cnidaria</taxon>
        <taxon>Anthozoa</taxon>
        <taxon>Octocorallia</taxon>
        <taxon>Malacalcyonacea</taxon>
        <taxon>Plexauridae</taxon>
        <taxon>Paramuricea</taxon>
    </lineage>
</organism>
<comment type="caution">
    <text evidence="2">The sequence shown here is derived from an EMBL/GenBank/DDBJ whole genome shotgun (WGS) entry which is preliminary data.</text>
</comment>
<feature type="compositionally biased region" description="Basic residues" evidence="1">
    <location>
        <begin position="135"/>
        <end position="145"/>
    </location>
</feature>
<sequence>NYALKNSANEELFRRIKEDFDITMRYDSGDETFTIEQLRAKFKWFKKQWRIIDSKIKNGTGLGGKNTAVPTWYNIMNAHFCEAVDDMTSVSSKASDVDTTFDSTDSENHFNPESSDESDSLSESDPLSRALSDKKRYKSAGKKRTLSTSSQGQSAGESETITDKIEVEQGEKNTDKSEKKSPTKKTKIRVHPKKLFSKPRSQSEDMVQVAKSIESSTKEQEKNRDERLKILLDAERKRDELFYAHQREQAEANRRHEMLLAQLLTRGSTTPYQPQVQNHLQMAHSFNTPVSNGYSLAGNQQPDSHGSINIPNSSATSKPGDNDSYSLYKF</sequence>
<dbReference type="OrthoDB" id="5990451at2759"/>
<proteinExistence type="predicted"/>
<dbReference type="AlphaFoldDB" id="A0A6S7J7G7"/>
<name>A0A6S7J7G7_PARCT</name>
<dbReference type="Proteomes" id="UP001152795">
    <property type="component" value="Unassembled WGS sequence"/>
</dbReference>
<feature type="compositionally biased region" description="Basic residues" evidence="1">
    <location>
        <begin position="182"/>
        <end position="197"/>
    </location>
</feature>
<accession>A0A6S7J7G7</accession>